<organism evidence="1 2">
    <name type="scientific">Tistrella mobilis (strain KA081020-065)</name>
    <dbReference type="NCBI Taxonomy" id="1110502"/>
    <lineage>
        <taxon>Bacteria</taxon>
        <taxon>Pseudomonadati</taxon>
        <taxon>Pseudomonadota</taxon>
        <taxon>Alphaproteobacteria</taxon>
        <taxon>Geminicoccales</taxon>
        <taxon>Geminicoccaceae</taxon>
        <taxon>Tistrella</taxon>
    </lineage>
</organism>
<reference evidence="1 2" key="1">
    <citation type="journal article" date="2012" name="J. Am. Chem. Soc.">
        <title>Bacterial biosynthesis and maturation of the didemnin anti-cancer agents.</title>
        <authorList>
            <person name="Xu Y."/>
            <person name="Kersten R.D."/>
            <person name="Nam S.J."/>
            <person name="Lu L."/>
            <person name="Al-Suwailem A.M."/>
            <person name="Zheng H."/>
            <person name="Fenical W."/>
            <person name="Dorrestein P.C."/>
            <person name="Moore B.S."/>
            <person name="Qian P.Y."/>
        </authorList>
    </citation>
    <scope>NUCLEOTIDE SEQUENCE [LARGE SCALE GENOMIC DNA]</scope>
    <source>
        <strain evidence="1 2">KA081020-065</strain>
    </source>
</reference>
<dbReference type="AlphaFoldDB" id="I3TW14"/>
<geneLocation type="plasmid" evidence="1 2">
    <name>pTM3</name>
</geneLocation>
<proteinExistence type="predicted"/>
<gene>
    <name evidence="1" type="ordered locus">TMO_c0342</name>
</gene>
<dbReference type="GO" id="GO:0097351">
    <property type="term" value="F:toxin sequestering activity"/>
    <property type="evidence" value="ECO:0007669"/>
    <property type="project" value="InterPro"/>
</dbReference>
<keyword evidence="2" id="KW-1185">Reference proteome</keyword>
<accession>I3TW14</accession>
<sequence>MIVTMSAEREAPMSITLFLDLLAADIDAHPERLIPLDPALIQHALALTAGVEIDLDAPLSDEDE</sequence>
<protein>
    <submittedName>
        <fullName evidence="1">Regulator PrlF</fullName>
    </submittedName>
</protein>
<dbReference type="Proteomes" id="UP000005258">
    <property type="component" value="Plasmid pTM3"/>
</dbReference>
<evidence type="ECO:0000313" key="1">
    <source>
        <dbReference type="EMBL" id="AFK56952.1"/>
    </source>
</evidence>
<dbReference type="InterPro" id="IPR031848">
    <property type="entry name" value="PrlF_antitoxin"/>
</dbReference>
<name>I3TW14_TISMK</name>
<dbReference type="HOGENOM" id="CLU_2937391_0_0_5"/>
<keyword evidence="1" id="KW-0614">Plasmid</keyword>
<dbReference type="EMBL" id="CP003239">
    <property type="protein sequence ID" value="AFK56952.1"/>
    <property type="molecule type" value="Genomic_DNA"/>
</dbReference>
<dbReference type="GO" id="GO:0001558">
    <property type="term" value="P:regulation of cell growth"/>
    <property type="evidence" value="ECO:0007669"/>
    <property type="project" value="InterPro"/>
</dbReference>
<dbReference type="GO" id="GO:0003700">
    <property type="term" value="F:DNA-binding transcription factor activity"/>
    <property type="evidence" value="ECO:0007669"/>
    <property type="project" value="InterPro"/>
</dbReference>
<dbReference type="KEGG" id="tmo:TMO_c0342"/>
<evidence type="ECO:0000313" key="2">
    <source>
        <dbReference type="Proteomes" id="UP000005258"/>
    </source>
</evidence>
<dbReference type="Pfam" id="PF15937">
    <property type="entry name" value="PrlF_antitoxin"/>
    <property type="match status" value="1"/>
</dbReference>